<dbReference type="OrthoDB" id="10261556at2759"/>
<name>A0A9W7XVK3_9FUNG</name>
<dbReference type="Proteomes" id="UP001149813">
    <property type="component" value="Unassembled WGS sequence"/>
</dbReference>
<proteinExistence type="predicted"/>
<organism evidence="1 2">
    <name type="scientific">Coemansia erecta</name>
    <dbReference type="NCBI Taxonomy" id="147472"/>
    <lineage>
        <taxon>Eukaryota</taxon>
        <taxon>Fungi</taxon>
        <taxon>Fungi incertae sedis</taxon>
        <taxon>Zoopagomycota</taxon>
        <taxon>Kickxellomycotina</taxon>
        <taxon>Kickxellomycetes</taxon>
        <taxon>Kickxellales</taxon>
        <taxon>Kickxellaceae</taxon>
        <taxon>Coemansia</taxon>
    </lineage>
</organism>
<comment type="caution">
    <text evidence="1">The sequence shown here is derived from an EMBL/GenBank/DDBJ whole genome shotgun (WGS) entry which is preliminary data.</text>
</comment>
<keyword evidence="2" id="KW-1185">Reference proteome</keyword>
<accession>A0A9W7XVK3</accession>
<evidence type="ECO:0000313" key="1">
    <source>
        <dbReference type="EMBL" id="KAJ1719228.1"/>
    </source>
</evidence>
<dbReference type="EMBL" id="JANBOJ010000449">
    <property type="protein sequence ID" value="KAJ1719228.1"/>
    <property type="molecule type" value="Genomic_DNA"/>
</dbReference>
<protein>
    <submittedName>
        <fullName evidence="1">Uncharacterized protein</fullName>
    </submittedName>
</protein>
<sequence>MLNSWNGFKSDVVGHSDKTTKSRVCCKCLGPLFAMSHLYSTMDLTSGYTKSMVHYQSPCHNSCKSVLGSKLVAVVVSIFNYNSAWAWFVDQSGMAPPEFKTSKPSEKDFSWWLGDDYTKDKLGINLYPLAYLFIKHLCGED</sequence>
<dbReference type="AlphaFoldDB" id="A0A9W7XVK3"/>
<gene>
    <name evidence="1" type="ORF">LPJ53_005972</name>
</gene>
<reference evidence="1" key="1">
    <citation type="submission" date="2022-07" db="EMBL/GenBank/DDBJ databases">
        <title>Phylogenomic reconstructions and comparative analyses of Kickxellomycotina fungi.</title>
        <authorList>
            <person name="Reynolds N.K."/>
            <person name="Stajich J.E."/>
            <person name="Barry K."/>
            <person name="Grigoriev I.V."/>
            <person name="Crous P."/>
            <person name="Smith M.E."/>
        </authorList>
    </citation>
    <scope>NUCLEOTIDE SEQUENCE</scope>
    <source>
        <strain evidence="1">NBRC 32514</strain>
    </source>
</reference>
<evidence type="ECO:0000313" key="2">
    <source>
        <dbReference type="Proteomes" id="UP001149813"/>
    </source>
</evidence>